<dbReference type="SUPFAM" id="SSF50621">
    <property type="entry name" value="Alanine racemase C-terminal domain-like"/>
    <property type="match status" value="1"/>
</dbReference>
<dbReference type="GO" id="GO:0008295">
    <property type="term" value="P:spermidine biosynthetic process"/>
    <property type="evidence" value="ECO:0007669"/>
    <property type="project" value="UniProtKB-UniRule"/>
</dbReference>
<dbReference type="Proteomes" id="UP000199251">
    <property type="component" value="Unassembled WGS sequence"/>
</dbReference>
<dbReference type="InterPro" id="IPR001045">
    <property type="entry name" value="Spermi_synthase"/>
</dbReference>
<dbReference type="PRINTS" id="PR01179">
    <property type="entry name" value="ODADCRBXLASE"/>
</dbReference>
<evidence type="ECO:0000256" key="10">
    <source>
        <dbReference type="ARBA" id="ARBA00049127"/>
    </source>
</evidence>
<dbReference type="InterPro" id="IPR022653">
    <property type="entry name" value="De-COase2_pyr-phos_BS"/>
</dbReference>
<evidence type="ECO:0000313" key="16">
    <source>
        <dbReference type="Proteomes" id="UP000199251"/>
    </source>
</evidence>
<dbReference type="UniPathway" id="UPA00248">
    <property type="reaction ID" value="UER00314"/>
</dbReference>
<sequence length="641" mass="69266">MPETPYLSIDLGRVRENFQALRAAFPQAQIRYAVKANPAEPILRLLAAQGCAFDVASVGEIDTCALAGIDGGLLTFGNPVKKPADVARAQARGVRRFAFDTEQGLDAIAERAPAAAVECRIAPDFPSSVTPFGHKFGCAADAAAELLNRAARLGLRPEGVCFHVGSQQLDPSAWDLGIRCAAAVFDDIGEIGTINVGGGFPLAYAVGAPDLDVIAEAIHAALARHFGATPPQLAIEPGRAIAGSAGTISCAVVAVRTGTDARRWVYLDIGRYGGLAETENEYIRYGLRTDRDGDPFADAVIAGPTCDGDDVLYQSYPLPVTLSPGDRVEIADAGAYTASYSSVQFNGFPSLPTYFDEPSDNRWEVAEPLAPGLTRIWDLAEVICEVDTEFQNLVIGRTQQGVSLFSDGERQSTELSQLVYHEALLVPALLLAGHVDRVLVIGSGEGVVSQQAVSAGATHVDHVDIDREAVRLCARHLPYGYTVDELLRAETGSGPVAMHYCDGWEFVDRATTQYDVVVIDLPDERTEAVQHNRLYGTEFLRRCARIGRVVVAQAGCPTLWRNESLRASWRRFRETFPTVLYFGSDEHEWAFLSGLTETCDDPLATMSARLPTLPYRPQTIDADTLAASTVPPKSLRDRDSR</sequence>
<dbReference type="InterPro" id="IPR009006">
    <property type="entry name" value="Ala_racemase/Decarboxylase_C"/>
</dbReference>
<dbReference type="PROSITE" id="PS00878">
    <property type="entry name" value="ODR_DC_2_1"/>
    <property type="match status" value="1"/>
</dbReference>
<evidence type="ECO:0000256" key="9">
    <source>
        <dbReference type="ARBA" id="ARBA00034115"/>
    </source>
</evidence>
<evidence type="ECO:0000256" key="12">
    <source>
        <dbReference type="PIRSR" id="PIRSR600183-50"/>
    </source>
</evidence>
<keyword evidence="7 11" id="KW-0620">Polyamine biosynthesis</keyword>
<comment type="pathway">
    <text evidence="11">Amine and polyamine biosynthesis; spermidine biosynthesis; spermidine from putrescine: step 1/1.</text>
</comment>
<dbReference type="InterPro" id="IPR000183">
    <property type="entry name" value="Orn/DAP/Arg_de-COase"/>
</dbReference>
<name>A0A0E3WAV6_MYCLN</name>
<feature type="binding site" evidence="11">
    <location>
        <position position="464"/>
    </location>
    <ligand>
        <name>S-methyl-5'-thioadenosine</name>
        <dbReference type="ChEBI" id="CHEBI:17509"/>
    </ligand>
</feature>
<gene>
    <name evidence="11" type="primary">speE</name>
    <name evidence="15" type="ORF">BN1232_00067</name>
</gene>
<feature type="binding site" evidence="11">
    <location>
        <position position="391"/>
    </location>
    <ligand>
        <name>S-methyl-5'-thioadenosine</name>
        <dbReference type="ChEBI" id="CHEBI:17509"/>
    </ligand>
</feature>
<evidence type="ECO:0000256" key="1">
    <source>
        <dbReference type="ARBA" id="ARBA00001933"/>
    </source>
</evidence>
<comment type="function">
    <text evidence="11">Catalyzes the irreversible transfer of a propylamine group from the amino donor S-adenosylmethioninamine (decarboxy-AdoMet) to putrescine (1,4-diaminobutane) to yield spermidine.</text>
</comment>
<evidence type="ECO:0000256" key="6">
    <source>
        <dbReference type="ARBA" id="ARBA00022898"/>
    </source>
</evidence>
<feature type="binding site" evidence="11">
    <location>
        <position position="421"/>
    </location>
    <ligand>
        <name>spermidine</name>
        <dbReference type="ChEBI" id="CHEBI:57834"/>
    </ligand>
</feature>
<dbReference type="GO" id="GO:0004586">
    <property type="term" value="F:ornithine decarboxylase activity"/>
    <property type="evidence" value="ECO:0007669"/>
    <property type="project" value="UniProtKB-EC"/>
</dbReference>
<dbReference type="SUPFAM" id="SSF53335">
    <property type="entry name" value="S-adenosyl-L-methionine-dependent methyltransferases"/>
    <property type="match status" value="1"/>
</dbReference>
<proteinExistence type="inferred from homology"/>
<comment type="subunit">
    <text evidence="11">Homodimer or homotetramer.</text>
</comment>
<dbReference type="PRINTS" id="PR01182">
    <property type="entry name" value="ORNDCRBXLASE"/>
</dbReference>
<dbReference type="AlphaFoldDB" id="A0A0E3WAV6"/>
<keyword evidence="11" id="KW-0745">Spermidine biosynthesis</keyword>
<keyword evidence="6 12" id="KW-0663">Pyridoxal phosphate</keyword>
<comment type="similarity">
    <text evidence="3">Belongs to the Orn/Lys/Arg decarboxylase class-II family.</text>
</comment>
<evidence type="ECO:0000256" key="5">
    <source>
        <dbReference type="ARBA" id="ARBA00022793"/>
    </source>
</evidence>
<reference evidence="15 16" key="1">
    <citation type="submission" date="2015-03" db="EMBL/GenBank/DDBJ databases">
        <authorList>
            <person name="Urmite Genomes"/>
        </authorList>
    </citation>
    <scope>NUCLEOTIDE SEQUENCE [LARGE SCALE GENOMIC DNA]</scope>
    <source>
        <strain evidence="15 16">CSUR P1491</strain>
    </source>
</reference>
<dbReference type="PROSITE" id="PS51006">
    <property type="entry name" value="PABS_2"/>
    <property type="match status" value="1"/>
</dbReference>
<dbReference type="EMBL" id="CTEE01000001">
    <property type="protein sequence ID" value="CQD02297.1"/>
    <property type="molecule type" value="Genomic_DNA"/>
</dbReference>
<dbReference type="SUPFAM" id="SSF51419">
    <property type="entry name" value="PLP-binding barrel"/>
    <property type="match status" value="1"/>
</dbReference>
<dbReference type="FunFam" id="3.20.20.10:FF:000008">
    <property type="entry name" value="Ornithine decarboxylase"/>
    <property type="match status" value="1"/>
</dbReference>
<dbReference type="PANTHER" id="PTHR11482:SF6">
    <property type="entry name" value="ORNITHINE DECARBOXYLASE 1-RELATED"/>
    <property type="match status" value="1"/>
</dbReference>
<feature type="domain" description="PABS" evidence="14">
    <location>
        <begin position="352"/>
        <end position="609"/>
    </location>
</feature>
<dbReference type="CDD" id="cd00622">
    <property type="entry name" value="PLPDE_III_ODC"/>
    <property type="match status" value="1"/>
</dbReference>
<organism evidence="15 16">
    <name type="scientific">Mycobacterium lentiflavum</name>
    <dbReference type="NCBI Taxonomy" id="141349"/>
    <lineage>
        <taxon>Bacteria</taxon>
        <taxon>Bacillati</taxon>
        <taxon>Actinomycetota</taxon>
        <taxon>Actinomycetes</taxon>
        <taxon>Mycobacteriales</taxon>
        <taxon>Mycobacteriaceae</taxon>
        <taxon>Mycobacterium</taxon>
        <taxon>Mycobacterium simiae complex</taxon>
    </lineage>
</organism>
<feature type="active site" description="Proton acceptor" evidence="11 13">
    <location>
        <position position="520"/>
    </location>
</feature>
<comment type="pathway">
    <text evidence="9">Amine and polyamine biosynthesis; putrescine biosynthesis via L-ornithine pathway; putrescine from L-ornithine: step 1/1.</text>
</comment>
<comment type="cofactor">
    <cofactor evidence="1 12">
        <name>pyridoxal 5'-phosphate</name>
        <dbReference type="ChEBI" id="CHEBI:597326"/>
    </cofactor>
</comment>
<evidence type="ECO:0000256" key="3">
    <source>
        <dbReference type="ARBA" id="ARBA00008872"/>
    </source>
</evidence>
<comment type="caution">
    <text evidence="11">Lacks conserved residue(s) required for the propagation of feature annotation.</text>
</comment>
<protein>
    <recommendedName>
        <fullName evidence="11">Polyamine aminopropyltransferase</fullName>
    </recommendedName>
    <alternativeName>
        <fullName evidence="11">Putrescine aminopropyltransferase</fullName>
        <shortName evidence="11">PAPT</shortName>
    </alternativeName>
    <alternativeName>
        <fullName evidence="11">Spermidine synthase</fullName>
        <shortName evidence="11">SPDS</shortName>
        <shortName evidence="11">SPDSY</shortName>
        <ecNumber evidence="11">2.5.1.16</ecNumber>
    </alternativeName>
</protein>
<evidence type="ECO:0000256" key="8">
    <source>
        <dbReference type="ARBA" id="ARBA00023239"/>
    </source>
</evidence>
<dbReference type="Gene3D" id="3.20.20.10">
    <property type="entry name" value="Alanine racemase"/>
    <property type="match status" value="1"/>
</dbReference>
<dbReference type="HAMAP" id="MF_00198">
    <property type="entry name" value="Spermidine_synth"/>
    <property type="match status" value="1"/>
</dbReference>
<dbReference type="Gene3D" id="3.40.50.150">
    <property type="entry name" value="Vaccinia Virus protein VP39"/>
    <property type="match status" value="1"/>
</dbReference>
<dbReference type="InterPro" id="IPR030374">
    <property type="entry name" value="PABS"/>
</dbReference>
<comment type="catalytic activity">
    <reaction evidence="11">
        <text>S-adenosyl 3-(methylsulfanyl)propylamine + putrescine = S-methyl-5'-thioadenosine + spermidine + H(+)</text>
        <dbReference type="Rhea" id="RHEA:12721"/>
        <dbReference type="ChEBI" id="CHEBI:15378"/>
        <dbReference type="ChEBI" id="CHEBI:17509"/>
        <dbReference type="ChEBI" id="CHEBI:57443"/>
        <dbReference type="ChEBI" id="CHEBI:57834"/>
        <dbReference type="ChEBI" id="CHEBI:326268"/>
        <dbReference type="EC" id="2.5.1.16"/>
    </reaction>
</comment>
<evidence type="ECO:0000313" key="15">
    <source>
        <dbReference type="EMBL" id="CQD02297.1"/>
    </source>
</evidence>
<dbReference type="RefSeq" id="WP_244889990.1">
    <property type="nucleotide sequence ID" value="NZ_CTEE01000001.1"/>
</dbReference>
<accession>A0A0E3WAV6</accession>
<dbReference type="STRING" id="141349.BN1232_00067"/>
<dbReference type="GO" id="GO:0033387">
    <property type="term" value="P:putrescine biosynthetic process from arginine, via ornithine"/>
    <property type="evidence" value="ECO:0007669"/>
    <property type="project" value="TreeGrafter"/>
</dbReference>
<dbReference type="InterPro" id="IPR029066">
    <property type="entry name" value="PLP-binding_barrel"/>
</dbReference>
<dbReference type="GO" id="GO:0005737">
    <property type="term" value="C:cytoplasm"/>
    <property type="evidence" value="ECO:0007669"/>
    <property type="project" value="TreeGrafter"/>
</dbReference>
<evidence type="ECO:0000256" key="4">
    <source>
        <dbReference type="ARBA" id="ARBA00022679"/>
    </source>
</evidence>
<dbReference type="GO" id="GO:0004766">
    <property type="term" value="F:spermidine synthase activity"/>
    <property type="evidence" value="ECO:0007669"/>
    <property type="project" value="UniProtKB-UniRule"/>
</dbReference>
<keyword evidence="5" id="KW-0210">Decarboxylase</keyword>
<evidence type="ECO:0000256" key="13">
    <source>
        <dbReference type="PROSITE-ProRule" id="PRU00354"/>
    </source>
</evidence>
<evidence type="ECO:0000259" key="14">
    <source>
        <dbReference type="PROSITE" id="PS51006"/>
    </source>
</evidence>
<dbReference type="InterPro" id="IPR022644">
    <property type="entry name" value="De-COase2_N"/>
</dbReference>
<dbReference type="Gene3D" id="2.40.37.10">
    <property type="entry name" value="Lyase, Ornithine Decarboxylase, Chain A, domain 1"/>
    <property type="match status" value="1"/>
</dbReference>
<keyword evidence="4 11" id="KW-0808">Transferase</keyword>
<dbReference type="Pfam" id="PF01564">
    <property type="entry name" value="Spermine_synth"/>
    <property type="match status" value="1"/>
</dbReference>
<dbReference type="EC" id="2.5.1.16" evidence="11"/>
<keyword evidence="8" id="KW-0456">Lyase</keyword>
<feature type="active site" description="Proton donor" evidence="12">
    <location>
        <position position="306"/>
    </location>
</feature>
<feature type="binding site" evidence="11">
    <location>
        <position position="445"/>
    </location>
    <ligand>
        <name>spermidine</name>
        <dbReference type="ChEBI" id="CHEBI:57834"/>
    </ligand>
</feature>
<dbReference type="InterPro" id="IPR029063">
    <property type="entry name" value="SAM-dependent_MTases_sf"/>
</dbReference>
<dbReference type="PANTHER" id="PTHR11482">
    <property type="entry name" value="ARGININE/DIAMINOPIMELATE/ORNITHINE DECARBOXYLASE"/>
    <property type="match status" value="1"/>
</dbReference>
<evidence type="ECO:0000256" key="2">
    <source>
        <dbReference type="ARBA" id="ARBA00007867"/>
    </source>
</evidence>
<dbReference type="InterPro" id="IPR002433">
    <property type="entry name" value="Orn_de-COase"/>
</dbReference>
<comment type="similarity">
    <text evidence="2 11">Belongs to the spermidine/spermine synthase family.</text>
</comment>
<feature type="modified residue" description="N6-(pyridoxal phosphate)lysine" evidence="12">
    <location>
        <position position="35"/>
    </location>
</feature>
<comment type="catalytic activity">
    <reaction evidence="10">
        <text>L-ornithine + H(+) = putrescine + CO2</text>
        <dbReference type="Rhea" id="RHEA:22964"/>
        <dbReference type="ChEBI" id="CHEBI:15378"/>
        <dbReference type="ChEBI" id="CHEBI:16526"/>
        <dbReference type="ChEBI" id="CHEBI:46911"/>
        <dbReference type="ChEBI" id="CHEBI:326268"/>
        <dbReference type="EC" id="4.1.1.17"/>
    </reaction>
</comment>
<feature type="binding site" evidence="11">
    <location>
        <begin position="502"/>
        <end position="503"/>
    </location>
    <ligand>
        <name>S-methyl-5'-thioadenosine</name>
        <dbReference type="ChEBI" id="CHEBI:17509"/>
    </ligand>
</feature>
<evidence type="ECO:0000256" key="7">
    <source>
        <dbReference type="ARBA" id="ARBA00023115"/>
    </source>
</evidence>
<dbReference type="Pfam" id="PF02784">
    <property type="entry name" value="Orn_Arg_deC_N"/>
    <property type="match status" value="1"/>
</dbReference>
<evidence type="ECO:0000256" key="11">
    <source>
        <dbReference type="HAMAP-Rule" id="MF_00198"/>
    </source>
</evidence>
<dbReference type="CDD" id="cd02440">
    <property type="entry name" value="AdoMet_MTases"/>
    <property type="match status" value="1"/>
</dbReference>